<protein>
    <submittedName>
        <fullName evidence="2">Uncharacterized protein</fullName>
    </submittedName>
</protein>
<dbReference type="AlphaFoldDB" id="A0A1Y2DT12"/>
<sequence>MNIIEIWLQTFGPGILWKSQGSPGRRLRRFEPHEQMKVIINEFRLAGPDECIIEIPFEQAYGGPPPDPTGHSNRWGDLTGFLIILLLLLIMILIGQSTWKEVGKEVDENENSQGFF</sequence>
<evidence type="ECO:0000256" key="1">
    <source>
        <dbReference type="SAM" id="Phobius"/>
    </source>
</evidence>
<dbReference type="RefSeq" id="XP_040714236.1">
    <property type="nucleotide sequence ID" value="XM_040858512.1"/>
</dbReference>
<evidence type="ECO:0000313" key="2">
    <source>
        <dbReference type="EMBL" id="ORY62400.1"/>
    </source>
</evidence>
<name>A0A1Y2DT12_9PEZI</name>
<keyword evidence="1" id="KW-0812">Transmembrane</keyword>
<reference evidence="2 3" key="1">
    <citation type="submission" date="2016-07" db="EMBL/GenBank/DDBJ databases">
        <title>Pervasive Adenine N6-methylation of Active Genes in Fungi.</title>
        <authorList>
            <consortium name="DOE Joint Genome Institute"/>
            <person name="Mondo S.J."/>
            <person name="Dannebaum R.O."/>
            <person name="Kuo R.C."/>
            <person name="Labutti K."/>
            <person name="Haridas S."/>
            <person name="Kuo A."/>
            <person name="Salamov A."/>
            <person name="Ahrendt S.R."/>
            <person name="Lipzen A."/>
            <person name="Sullivan W."/>
            <person name="Andreopoulos W.B."/>
            <person name="Clum A."/>
            <person name="Lindquist E."/>
            <person name="Daum C."/>
            <person name="Ramamoorthy G.K."/>
            <person name="Gryganskyi A."/>
            <person name="Culley D."/>
            <person name="Magnuson J.K."/>
            <person name="James T.Y."/>
            <person name="O'Malley M.A."/>
            <person name="Stajich J.E."/>
            <person name="Spatafora J.W."/>
            <person name="Visel A."/>
            <person name="Grigoriev I.V."/>
        </authorList>
    </citation>
    <scope>NUCLEOTIDE SEQUENCE [LARGE SCALE GENOMIC DNA]</scope>
    <source>
        <strain evidence="2 3">CBS 129021</strain>
    </source>
</reference>
<dbReference type="EMBL" id="MCFJ01000009">
    <property type="protein sequence ID" value="ORY62400.1"/>
    <property type="molecule type" value="Genomic_DNA"/>
</dbReference>
<comment type="caution">
    <text evidence="2">The sequence shown here is derived from an EMBL/GenBank/DDBJ whole genome shotgun (WGS) entry which is preliminary data.</text>
</comment>
<evidence type="ECO:0000313" key="3">
    <source>
        <dbReference type="Proteomes" id="UP000193689"/>
    </source>
</evidence>
<feature type="transmembrane region" description="Helical" evidence="1">
    <location>
        <begin position="75"/>
        <end position="94"/>
    </location>
</feature>
<dbReference type="InParanoid" id="A0A1Y2DT12"/>
<dbReference type="Proteomes" id="UP000193689">
    <property type="component" value="Unassembled WGS sequence"/>
</dbReference>
<keyword evidence="3" id="KW-1185">Reference proteome</keyword>
<keyword evidence="1" id="KW-1133">Transmembrane helix</keyword>
<accession>A0A1Y2DT12</accession>
<organism evidence="2 3">
    <name type="scientific">Pseudomassariella vexata</name>
    <dbReference type="NCBI Taxonomy" id="1141098"/>
    <lineage>
        <taxon>Eukaryota</taxon>
        <taxon>Fungi</taxon>
        <taxon>Dikarya</taxon>
        <taxon>Ascomycota</taxon>
        <taxon>Pezizomycotina</taxon>
        <taxon>Sordariomycetes</taxon>
        <taxon>Xylariomycetidae</taxon>
        <taxon>Amphisphaeriales</taxon>
        <taxon>Pseudomassariaceae</taxon>
        <taxon>Pseudomassariella</taxon>
    </lineage>
</organism>
<proteinExistence type="predicted"/>
<keyword evidence="1" id="KW-0472">Membrane</keyword>
<dbReference type="GeneID" id="63774724"/>
<gene>
    <name evidence="2" type="ORF">BCR38DRAFT_410820</name>
</gene>